<dbReference type="Proteomes" id="UP000035366">
    <property type="component" value="Chromosome"/>
</dbReference>
<accession>A0ABM5TM03</accession>
<protein>
    <submittedName>
        <fullName evidence="1">Uncharacterized protein</fullName>
    </submittedName>
</protein>
<evidence type="ECO:0000313" key="2">
    <source>
        <dbReference type="Proteomes" id="UP000035366"/>
    </source>
</evidence>
<name>A0ABM5TM03_9ACTN</name>
<evidence type="ECO:0000313" key="1">
    <source>
        <dbReference type="EMBL" id="AKJ12072.1"/>
    </source>
</evidence>
<gene>
    <name evidence="1" type="ORF">ABB07_19135</name>
</gene>
<reference evidence="1 2" key="1">
    <citation type="journal article" date="2015" name="ISME J.">
        <title>Draft Genome Sequence of Streptomyces incarnatus NRRL8089, which Produces the Nucleoside Antibiotic Sinefungin.</title>
        <authorList>
            <person name="Oshima K."/>
            <person name="Hattori M."/>
            <person name="Shimizu H."/>
            <person name="Fukuda K."/>
            <person name="Nemoto M."/>
            <person name="Inagaki K."/>
            <person name="Tamura T."/>
        </authorList>
    </citation>
    <scope>NUCLEOTIDE SEQUENCE [LARGE SCALE GENOMIC DNA]</scope>
    <source>
        <strain evidence="1 2">NRRL 8089</strain>
    </source>
</reference>
<organism evidence="1 2">
    <name type="scientific">Streptomyces incarnatus</name>
    <dbReference type="NCBI Taxonomy" id="665007"/>
    <lineage>
        <taxon>Bacteria</taxon>
        <taxon>Bacillati</taxon>
        <taxon>Actinomycetota</taxon>
        <taxon>Actinomycetes</taxon>
        <taxon>Kitasatosporales</taxon>
        <taxon>Streptomycetaceae</taxon>
        <taxon>Streptomyces</taxon>
    </lineage>
</organism>
<dbReference type="EMBL" id="CP011497">
    <property type="protein sequence ID" value="AKJ12072.1"/>
    <property type="molecule type" value="Genomic_DNA"/>
</dbReference>
<keyword evidence="2" id="KW-1185">Reference proteome</keyword>
<sequence length="79" mass="8409">MGSPVGRHQGVLDRVGGLLAVPQRPQRDCPEPIPMPPHDLSEGIGVAFHMPGEKIFVAHSVVSGVLRHLPLRSGCDVSL</sequence>
<proteinExistence type="predicted"/>